<accession>A0ABR9RT80</accession>
<dbReference type="InterPro" id="IPR001647">
    <property type="entry name" value="HTH_TetR"/>
</dbReference>
<dbReference type="EMBL" id="JADCSA010000007">
    <property type="protein sequence ID" value="MBE7324738.1"/>
    <property type="molecule type" value="Genomic_DNA"/>
</dbReference>
<evidence type="ECO:0000313" key="4">
    <source>
        <dbReference type="EMBL" id="MBE7324738.1"/>
    </source>
</evidence>
<dbReference type="Proteomes" id="UP000756387">
    <property type="component" value="Unassembled WGS sequence"/>
</dbReference>
<dbReference type="RefSeq" id="WP_193638073.1">
    <property type="nucleotide sequence ID" value="NZ_JADCSA010000007.1"/>
</dbReference>
<feature type="domain" description="HTH tetR-type" evidence="3">
    <location>
        <begin position="1"/>
        <end position="61"/>
    </location>
</feature>
<dbReference type="InterPro" id="IPR009057">
    <property type="entry name" value="Homeodomain-like_sf"/>
</dbReference>
<dbReference type="PROSITE" id="PS50977">
    <property type="entry name" value="HTH_TETR_2"/>
    <property type="match status" value="1"/>
</dbReference>
<dbReference type="PANTHER" id="PTHR30055:SF226">
    <property type="entry name" value="HTH-TYPE TRANSCRIPTIONAL REGULATOR PKSA"/>
    <property type="match status" value="1"/>
</dbReference>
<evidence type="ECO:0000256" key="2">
    <source>
        <dbReference type="PROSITE-ProRule" id="PRU00335"/>
    </source>
</evidence>
<dbReference type="SUPFAM" id="SSF46689">
    <property type="entry name" value="Homeodomain-like"/>
    <property type="match status" value="1"/>
</dbReference>
<organism evidence="4 5">
    <name type="scientific">Nocardioides malaquae</name>
    <dbReference type="NCBI Taxonomy" id="2773426"/>
    <lineage>
        <taxon>Bacteria</taxon>
        <taxon>Bacillati</taxon>
        <taxon>Actinomycetota</taxon>
        <taxon>Actinomycetes</taxon>
        <taxon>Propionibacteriales</taxon>
        <taxon>Nocardioidaceae</taxon>
        <taxon>Nocardioides</taxon>
    </lineage>
</organism>
<dbReference type="Gene3D" id="1.10.10.60">
    <property type="entry name" value="Homeodomain-like"/>
    <property type="match status" value="1"/>
</dbReference>
<dbReference type="Gene3D" id="1.10.357.10">
    <property type="entry name" value="Tetracycline Repressor, domain 2"/>
    <property type="match status" value="1"/>
</dbReference>
<dbReference type="PRINTS" id="PR00455">
    <property type="entry name" value="HTHTETR"/>
</dbReference>
<proteinExistence type="predicted"/>
<keyword evidence="1 2" id="KW-0238">DNA-binding</keyword>
<evidence type="ECO:0000256" key="1">
    <source>
        <dbReference type="ARBA" id="ARBA00023125"/>
    </source>
</evidence>
<name>A0ABR9RT80_9ACTN</name>
<dbReference type="Pfam" id="PF00440">
    <property type="entry name" value="TetR_N"/>
    <property type="match status" value="1"/>
</dbReference>
<feature type="DNA-binding region" description="H-T-H motif" evidence="2">
    <location>
        <begin position="24"/>
        <end position="43"/>
    </location>
</feature>
<reference evidence="4 5" key="1">
    <citation type="submission" date="2020-10" db="EMBL/GenBank/DDBJ databases">
        <title>Nocardioides sp. isolated from sludge.</title>
        <authorList>
            <person name="Zhang X."/>
        </authorList>
    </citation>
    <scope>NUCLEOTIDE SEQUENCE [LARGE SCALE GENOMIC DNA]</scope>
    <source>
        <strain evidence="4 5">Y6</strain>
    </source>
</reference>
<protein>
    <submittedName>
        <fullName evidence="4">TetR family transcriptional regulator</fullName>
    </submittedName>
</protein>
<dbReference type="PANTHER" id="PTHR30055">
    <property type="entry name" value="HTH-TYPE TRANSCRIPTIONAL REGULATOR RUTR"/>
    <property type="match status" value="1"/>
</dbReference>
<evidence type="ECO:0000313" key="5">
    <source>
        <dbReference type="Proteomes" id="UP000756387"/>
    </source>
</evidence>
<sequence length="192" mass="21527">MSTRERIVEAAFELFEEQGFETTTVDEVVERAGVEREDFFRHFRAKEDAVLPAHAEMLRVLEDRLALDDPLADRVTQAARTVLDHFLAEGDRARARHRLAGHVPLIRARETDVERSYRRAFFAAITADLGDHAAAELEAELVASAVVTGHNVVLKRWLRGVTDSPVAEFEHAMARATAPLRGEAQAYARQAQ</sequence>
<keyword evidence="5" id="KW-1185">Reference proteome</keyword>
<dbReference type="InterPro" id="IPR050109">
    <property type="entry name" value="HTH-type_TetR-like_transc_reg"/>
</dbReference>
<gene>
    <name evidence="4" type="ORF">IEQ44_08735</name>
</gene>
<comment type="caution">
    <text evidence="4">The sequence shown here is derived from an EMBL/GenBank/DDBJ whole genome shotgun (WGS) entry which is preliminary data.</text>
</comment>
<evidence type="ECO:0000259" key="3">
    <source>
        <dbReference type="PROSITE" id="PS50977"/>
    </source>
</evidence>